<organism evidence="2 3">
    <name type="scientific">Byssothecium circinans</name>
    <dbReference type="NCBI Taxonomy" id="147558"/>
    <lineage>
        <taxon>Eukaryota</taxon>
        <taxon>Fungi</taxon>
        <taxon>Dikarya</taxon>
        <taxon>Ascomycota</taxon>
        <taxon>Pezizomycotina</taxon>
        <taxon>Dothideomycetes</taxon>
        <taxon>Pleosporomycetidae</taxon>
        <taxon>Pleosporales</taxon>
        <taxon>Massarineae</taxon>
        <taxon>Massarinaceae</taxon>
        <taxon>Byssothecium</taxon>
    </lineage>
</organism>
<feature type="non-terminal residue" evidence="2">
    <location>
        <position position="1"/>
    </location>
</feature>
<evidence type="ECO:0000313" key="2">
    <source>
        <dbReference type="EMBL" id="KAF1963225.1"/>
    </source>
</evidence>
<evidence type="ECO:0000256" key="1">
    <source>
        <dbReference type="SAM" id="MobiDB-lite"/>
    </source>
</evidence>
<dbReference type="EMBL" id="ML976978">
    <property type="protein sequence ID" value="KAF1963225.1"/>
    <property type="molecule type" value="Genomic_DNA"/>
</dbReference>
<dbReference type="AlphaFoldDB" id="A0A6A5UE89"/>
<dbReference type="OrthoDB" id="3942510at2759"/>
<gene>
    <name evidence="2" type="ORF">CC80DRAFT_399572</name>
</gene>
<feature type="region of interest" description="Disordered" evidence="1">
    <location>
        <begin position="32"/>
        <end position="55"/>
    </location>
</feature>
<keyword evidence="3" id="KW-1185">Reference proteome</keyword>
<dbReference type="Proteomes" id="UP000800035">
    <property type="component" value="Unassembled WGS sequence"/>
</dbReference>
<reference evidence="2" key="1">
    <citation type="journal article" date="2020" name="Stud. Mycol.">
        <title>101 Dothideomycetes genomes: a test case for predicting lifestyles and emergence of pathogens.</title>
        <authorList>
            <person name="Haridas S."/>
            <person name="Albert R."/>
            <person name="Binder M."/>
            <person name="Bloem J."/>
            <person name="Labutti K."/>
            <person name="Salamov A."/>
            <person name="Andreopoulos B."/>
            <person name="Baker S."/>
            <person name="Barry K."/>
            <person name="Bills G."/>
            <person name="Bluhm B."/>
            <person name="Cannon C."/>
            <person name="Castanera R."/>
            <person name="Culley D."/>
            <person name="Daum C."/>
            <person name="Ezra D."/>
            <person name="Gonzalez J."/>
            <person name="Henrissat B."/>
            <person name="Kuo A."/>
            <person name="Liang C."/>
            <person name="Lipzen A."/>
            <person name="Lutzoni F."/>
            <person name="Magnuson J."/>
            <person name="Mondo S."/>
            <person name="Nolan M."/>
            <person name="Ohm R."/>
            <person name="Pangilinan J."/>
            <person name="Park H.-J."/>
            <person name="Ramirez L."/>
            <person name="Alfaro M."/>
            <person name="Sun H."/>
            <person name="Tritt A."/>
            <person name="Yoshinaga Y."/>
            <person name="Zwiers L.-H."/>
            <person name="Turgeon B."/>
            <person name="Goodwin S."/>
            <person name="Spatafora J."/>
            <person name="Crous P."/>
            <person name="Grigoriev I."/>
        </authorList>
    </citation>
    <scope>NUCLEOTIDE SEQUENCE</scope>
    <source>
        <strain evidence="2">CBS 675.92</strain>
    </source>
</reference>
<accession>A0A6A5UE89</accession>
<sequence length="96" mass="11013">IRCHGHVINLASQAFIFAPDKETINAVENKIRQEAESEDKDDPNSTSKKKKGLSWKDARPLRKLHAIIAYMRSSELLYNEFLNAIGRMIPMDNDTR</sequence>
<protein>
    <submittedName>
        <fullName evidence="2">Uncharacterized protein</fullName>
    </submittedName>
</protein>
<evidence type="ECO:0000313" key="3">
    <source>
        <dbReference type="Proteomes" id="UP000800035"/>
    </source>
</evidence>
<name>A0A6A5UE89_9PLEO</name>
<proteinExistence type="predicted"/>